<organism evidence="2 3">
    <name type="scientific">Achromobacter arsenitoxydans SY8</name>
    <dbReference type="NCBI Taxonomy" id="477184"/>
    <lineage>
        <taxon>Bacteria</taxon>
        <taxon>Pseudomonadati</taxon>
        <taxon>Pseudomonadota</taxon>
        <taxon>Betaproteobacteria</taxon>
        <taxon>Burkholderiales</taxon>
        <taxon>Alcaligenaceae</taxon>
        <taxon>Achromobacter</taxon>
    </lineage>
</organism>
<protein>
    <submittedName>
        <fullName evidence="2">Uncharacterized protein</fullName>
    </submittedName>
</protein>
<dbReference type="STRING" id="477184.KYC_21696"/>
<dbReference type="eggNOG" id="ENOG502ZSSN">
    <property type="taxonomic scope" value="Bacteria"/>
</dbReference>
<proteinExistence type="predicted"/>
<feature type="signal peptide" evidence="1">
    <location>
        <begin position="1"/>
        <end position="20"/>
    </location>
</feature>
<evidence type="ECO:0000256" key="1">
    <source>
        <dbReference type="SAM" id="SignalP"/>
    </source>
</evidence>
<dbReference type="PATRIC" id="fig|477184.5.peg.4265"/>
<reference evidence="2 3" key="1">
    <citation type="journal article" date="2012" name="J. Bacteriol.">
        <title>Genome sequence of the highly efficient arsenite-oxidizing bacterium Achromobacter arsenitoxydans SY8.</title>
        <authorList>
            <person name="Li X."/>
            <person name="Hu Y."/>
            <person name="Gong J."/>
            <person name="Lin Y."/>
            <person name="Johnstone L."/>
            <person name="Rensing C."/>
            <person name="Wang G."/>
        </authorList>
    </citation>
    <scope>NUCLEOTIDE SEQUENCE [LARGE SCALE GENOMIC DNA]</scope>
    <source>
        <strain evidence="2 3">SY8</strain>
    </source>
</reference>
<dbReference type="AlphaFoldDB" id="H0FC30"/>
<comment type="caution">
    <text evidence="2">The sequence shown here is derived from an EMBL/GenBank/DDBJ whole genome shotgun (WGS) entry which is preliminary data.</text>
</comment>
<sequence>MSISMKKMIAALVLSCPALAAAGDLPDAPFRNTPDERFTVSASPYYQQPERVIANRLKYLGKDGQTNHFCLVGYRWKAGGSQVWLHWSEEESLVFWRGNLDKEIRESSLMNELDGVKWGRDTYEEGDRAAMFPNTLSTRAWKQLAADCEKYGEKYVFEPFAGKR</sequence>
<feature type="chain" id="PRO_5003532605" evidence="1">
    <location>
        <begin position="21"/>
        <end position="164"/>
    </location>
</feature>
<evidence type="ECO:0000313" key="3">
    <source>
        <dbReference type="Proteomes" id="UP000003113"/>
    </source>
</evidence>
<gene>
    <name evidence="2" type="ORF">KYC_21696</name>
</gene>
<name>H0FC30_9BURK</name>
<dbReference type="EMBL" id="AGUF01000068">
    <property type="protein sequence ID" value="EHK64162.1"/>
    <property type="molecule type" value="Genomic_DNA"/>
</dbReference>
<keyword evidence="3" id="KW-1185">Reference proteome</keyword>
<accession>H0FC30</accession>
<evidence type="ECO:0000313" key="2">
    <source>
        <dbReference type="EMBL" id="EHK64162.1"/>
    </source>
</evidence>
<keyword evidence="1" id="KW-0732">Signal</keyword>
<dbReference type="Proteomes" id="UP000003113">
    <property type="component" value="Unassembled WGS sequence"/>
</dbReference>